<reference evidence="2" key="1">
    <citation type="journal article" date="2023" name="Mol. Phylogenet. Evol.">
        <title>Genome-scale phylogeny and comparative genomics of the fungal order Sordariales.</title>
        <authorList>
            <person name="Hensen N."/>
            <person name="Bonometti L."/>
            <person name="Westerberg I."/>
            <person name="Brannstrom I.O."/>
            <person name="Guillou S."/>
            <person name="Cros-Aarteil S."/>
            <person name="Calhoun S."/>
            <person name="Haridas S."/>
            <person name="Kuo A."/>
            <person name="Mondo S."/>
            <person name="Pangilinan J."/>
            <person name="Riley R."/>
            <person name="LaButti K."/>
            <person name="Andreopoulos B."/>
            <person name="Lipzen A."/>
            <person name="Chen C."/>
            <person name="Yan M."/>
            <person name="Daum C."/>
            <person name="Ng V."/>
            <person name="Clum A."/>
            <person name="Steindorff A."/>
            <person name="Ohm R.A."/>
            <person name="Martin F."/>
            <person name="Silar P."/>
            <person name="Natvig D.O."/>
            <person name="Lalanne C."/>
            <person name="Gautier V."/>
            <person name="Ament-Velasquez S.L."/>
            <person name="Kruys A."/>
            <person name="Hutchinson M.I."/>
            <person name="Powell A.J."/>
            <person name="Barry K."/>
            <person name="Miller A.N."/>
            <person name="Grigoriev I.V."/>
            <person name="Debuchy R."/>
            <person name="Gladieux P."/>
            <person name="Hiltunen Thoren M."/>
            <person name="Johannesson H."/>
        </authorList>
    </citation>
    <scope>NUCLEOTIDE SEQUENCE</scope>
    <source>
        <strain evidence="2">CBS 315.58</strain>
    </source>
</reference>
<feature type="transmembrane region" description="Helical" evidence="1">
    <location>
        <begin position="130"/>
        <end position="151"/>
    </location>
</feature>
<reference evidence="2" key="2">
    <citation type="submission" date="2023-05" db="EMBL/GenBank/DDBJ databases">
        <authorList>
            <consortium name="Lawrence Berkeley National Laboratory"/>
            <person name="Steindorff A."/>
            <person name="Hensen N."/>
            <person name="Bonometti L."/>
            <person name="Westerberg I."/>
            <person name="Brannstrom I.O."/>
            <person name="Guillou S."/>
            <person name="Cros-Aarteil S."/>
            <person name="Calhoun S."/>
            <person name="Haridas S."/>
            <person name="Kuo A."/>
            <person name="Mondo S."/>
            <person name="Pangilinan J."/>
            <person name="Riley R."/>
            <person name="Labutti K."/>
            <person name="Andreopoulos B."/>
            <person name="Lipzen A."/>
            <person name="Chen C."/>
            <person name="Yanf M."/>
            <person name="Daum C."/>
            <person name="Ng V."/>
            <person name="Clum A."/>
            <person name="Ohm R."/>
            <person name="Martin F."/>
            <person name="Silar P."/>
            <person name="Natvig D."/>
            <person name="Lalanne C."/>
            <person name="Gautier V."/>
            <person name="Ament-Velasquez S.L."/>
            <person name="Kruys A."/>
            <person name="Hutchinson M.I."/>
            <person name="Powell A.J."/>
            <person name="Barry K."/>
            <person name="Miller A.N."/>
            <person name="Grigoriev I.V."/>
            <person name="Debuchy R."/>
            <person name="Gladieux P."/>
            <person name="Thoren M.H."/>
            <person name="Johannesson H."/>
        </authorList>
    </citation>
    <scope>NUCLEOTIDE SEQUENCE</scope>
    <source>
        <strain evidence="2">CBS 315.58</strain>
    </source>
</reference>
<organism evidence="2 3">
    <name type="scientific">Triangularia verruculosa</name>
    <dbReference type="NCBI Taxonomy" id="2587418"/>
    <lineage>
        <taxon>Eukaryota</taxon>
        <taxon>Fungi</taxon>
        <taxon>Dikarya</taxon>
        <taxon>Ascomycota</taxon>
        <taxon>Pezizomycotina</taxon>
        <taxon>Sordariomycetes</taxon>
        <taxon>Sordariomycetidae</taxon>
        <taxon>Sordariales</taxon>
        <taxon>Podosporaceae</taxon>
        <taxon>Triangularia</taxon>
    </lineage>
</organism>
<sequence length="241" mass="27804">MSEYKAPWPRGFGIFLEAFFLVFYFFMLSLYICAKFLPLRDPDELSTSESPFESTAQARRIQIKEASEAVVCPKLIKRVQESNEMEGRNSVSSRLGRALRARIKDLLQRYPWIRAPATKFKEVRSKHPRFFTCLVIVAGVFVLGDYLFLIINGILVGPTTFHYAFETLVLLIFAILGLALLFNTIYDRRESRRYEAKIAKEMAHHICVTEKGCVEYVKGGEELKPSEEQGEREKTEKKEDV</sequence>
<keyword evidence="1" id="KW-0812">Transmembrane</keyword>
<keyword evidence="3" id="KW-1185">Reference proteome</keyword>
<accession>A0AAN6XDN6</accession>
<proteinExistence type="predicted"/>
<feature type="transmembrane region" description="Helical" evidence="1">
    <location>
        <begin position="12"/>
        <end position="34"/>
    </location>
</feature>
<evidence type="ECO:0000313" key="3">
    <source>
        <dbReference type="Proteomes" id="UP001303160"/>
    </source>
</evidence>
<evidence type="ECO:0000256" key="1">
    <source>
        <dbReference type="SAM" id="Phobius"/>
    </source>
</evidence>
<gene>
    <name evidence="2" type="ORF">QBC40DRAFT_257787</name>
</gene>
<dbReference type="EMBL" id="MU863979">
    <property type="protein sequence ID" value="KAK4196667.1"/>
    <property type="molecule type" value="Genomic_DNA"/>
</dbReference>
<feature type="transmembrane region" description="Helical" evidence="1">
    <location>
        <begin position="163"/>
        <end position="186"/>
    </location>
</feature>
<comment type="caution">
    <text evidence="2">The sequence shown here is derived from an EMBL/GenBank/DDBJ whole genome shotgun (WGS) entry which is preliminary data.</text>
</comment>
<dbReference type="Proteomes" id="UP001303160">
    <property type="component" value="Unassembled WGS sequence"/>
</dbReference>
<name>A0AAN6XDN6_9PEZI</name>
<evidence type="ECO:0000313" key="2">
    <source>
        <dbReference type="EMBL" id="KAK4196667.1"/>
    </source>
</evidence>
<keyword evidence="1" id="KW-1133">Transmembrane helix</keyword>
<protein>
    <submittedName>
        <fullName evidence="2">Uncharacterized protein</fullName>
    </submittedName>
</protein>
<keyword evidence="1" id="KW-0472">Membrane</keyword>
<dbReference type="AlphaFoldDB" id="A0AAN6XDN6"/>